<dbReference type="SUPFAM" id="SSF55154">
    <property type="entry name" value="CYTH-like phosphatases"/>
    <property type="match status" value="1"/>
</dbReference>
<dbReference type="PANTHER" id="PTHR39339">
    <property type="entry name" value="SLR1444 PROTEIN"/>
    <property type="match status" value="1"/>
</dbReference>
<feature type="compositionally biased region" description="Basic and acidic residues" evidence="1">
    <location>
        <begin position="242"/>
        <end position="254"/>
    </location>
</feature>
<gene>
    <name evidence="4" type="ORF">EH165_14110</name>
</gene>
<evidence type="ECO:0000256" key="1">
    <source>
        <dbReference type="SAM" id="MobiDB-lite"/>
    </source>
</evidence>
<dbReference type="OrthoDB" id="9777271at2"/>
<feature type="region of interest" description="Disordered" evidence="1">
    <location>
        <begin position="1"/>
        <end position="44"/>
    </location>
</feature>
<reference evidence="4 5" key="2">
    <citation type="submission" date="2018-12" db="EMBL/GenBank/DDBJ databases">
        <title>Nakamurella antarcticus sp. nov., isolated from Antarctica South Shetland Islands soil.</title>
        <authorList>
            <person name="Peng F."/>
        </authorList>
    </citation>
    <scope>NUCLEOTIDE SEQUENCE [LARGE SCALE GENOMIC DNA]</scope>
    <source>
        <strain evidence="4 5">S14-144</strain>
    </source>
</reference>
<dbReference type="Proteomes" id="UP000268084">
    <property type="component" value="Chromosome"/>
</dbReference>
<dbReference type="Pfam" id="PF01928">
    <property type="entry name" value="CYTH"/>
    <property type="match status" value="1"/>
</dbReference>
<protein>
    <submittedName>
        <fullName evidence="4">CYTH and CHAD domain-containing protein</fullName>
    </submittedName>
</protein>
<feature type="region of interest" description="Disordered" evidence="1">
    <location>
        <begin position="96"/>
        <end position="123"/>
    </location>
</feature>
<dbReference type="InterPro" id="IPR033469">
    <property type="entry name" value="CYTH-like_dom_sf"/>
</dbReference>
<evidence type="ECO:0000313" key="4">
    <source>
        <dbReference type="EMBL" id="AZI59104.1"/>
    </source>
</evidence>
<feature type="domain" description="CYTH" evidence="2">
    <location>
        <begin position="36"/>
        <end position="237"/>
    </location>
</feature>
<dbReference type="SMART" id="SM00880">
    <property type="entry name" value="CHAD"/>
    <property type="match status" value="1"/>
</dbReference>
<dbReference type="KEGG" id="nak:EH165_14110"/>
<dbReference type="Pfam" id="PF05235">
    <property type="entry name" value="CHAD"/>
    <property type="match status" value="1"/>
</dbReference>
<feature type="compositionally biased region" description="Basic and acidic residues" evidence="1">
    <location>
        <begin position="26"/>
        <end position="44"/>
    </location>
</feature>
<keyword evidence="5" id="KW-1185">Reference proteome</keyword>
<dbReference type="SMART" id="SM01118">
    <property type="entry name" value="CYTH"/>
    <property type="match status" value="1"/>
</dbReference>
<name>A0A3G8ZXF6_9ACTN</name>
<evidence type="ECO:0000259" key="3">
    <source>
        <dbReference type="PROSITE" id="PS51708"/>
    </source>
</evidence>
<dbReference type="Gene3D" id="1.40.20.10">
    <property type="entry name" value="CHAD domain"/>
    <property type="match status" value="1"/>
</dbReference>
<evidence type="ECO:0000313" key="5">
    <source>
        <dbReference type="Proteomes" id="UP000268084"/>
    </source>
</evidence>
<dbReference type="Gene3D" id="2.40.320.10">
    <property type="entry name" value="Hypothetical Protein Pfu-838710-001"/>
    <property type="match status" value="1"/>
</dbReference>
<feature type="domain" description="CHAD" evidence="3">
    <location>
        <begin position="257"/>
        <end position="534"/>
    </location>
</feature>
<dbReference type="AlphaFoldDB" id="A0A3G8ZXF6"/>
<proteinExistence type="predicted"/>
<dbReference type="InterPro" id="IPR038186">
    <property type="entry name" value="CHAD_dom_sf"/>
</dbReference>
<reference evidence="4 5" key="1">
    <citation type="submission" date="2018-11" db="EMBL/GenBank/DDBJ databases">
        <authorList>
            <person name="Da X."/>
        </authorList>
    </citation>
    <scope>NUCLEOTIDE SEQUENCE [LARGE SCALE GENOMIC DNA]</scope>
    <source>
        <strain evidence="4 5">S14-144</strain>
    </source>
</reference>
<organism evidence="4 5">
    <name type="scientific">Nakamurella antarctica</name>
    <dbReference type="NCBI Taxonomy" id="1902245"/>
    <lineage>
        <taxon>Bacteria</taxon>
        <taxon>Bacillati</taxon>
        <taxon>Actinomycetota</taxon>
        <taxon>Actinomycetes</taxon>
        <taxon>Nakamurellales</taxon>
        <taxon>Nakamurellaceae</taxon>
        <taxon>Nakamurella</taxon>
    </lineage>
</organism>
<dbReference type="PANTHER" id="PTHR39339:SF1">
    <property type="entry name" value="CHAD DOMAIN-CONTAINING PROTEIN"/>
    <property type="match status" value="1"/>
</dbReference>
<dbReference type="CDD" id="cd07374">
    <property type="entry name" value="CYTH-like_Pase"/>
    <property type="match status" value="1"/>
</dbReference>
<dbReference type="InterPro" id="IPR007899">
    <property type="entry name" value="CHAD_dom"/>
</dbReference>
<feature type="region of interest" description="Disordered" evidence="1">
    <location>
        <begin position="225"/>
        <end position="255"/>
    </location>
</feature>
<dbReference type="EMBL" id="CP034170">
    <property type="protein sequence ID" value="AZI59104.1"/>
    <property type="molecule type" value="Genomic_DNA"/>
</dbReference>
<dbReference type="InterPro" id="IPR023577">
    <property type="entry name" value="CYTH_domain"/>
</dbReference>
<dbReference type="PROSITE" id="PS51708">
    <property type="entry name" value="CHAD"/>
    <property type="match status" value="1"/>
</dbReference>
<evidence type="ECO:0000259" key="2">
    <source>
        <dbReference type="PROSITE" id="PS51707"/>
    </source>
</evidence>
<dbReference type="PROSITE" id="PS51707">
    <property type="entry name" value="CYTH"/>
    <property type="match status" value="1"/>
</dbReference>
<sequence>MRRQLARRSNCQGRGSTAARGWSGVIRDDGGVSSHSVEREDKYEVEQTFRLPDLTTLVPPGGRLEKATRRLTSVYFDTAERDLLGRAITLRRRDDDSGAESGWQLKLPAGNARTELSSPATESRVAVPHELAELLTGIRRGRVLRQFATLRTERRATRIWSGEGELMVEIADDHVFSAATGGAGARLDQWREVEAELGPAGNEKLLLTVGKLLRRAGAIPSRSASKVARATGRDLPAAANDGVRDASRKTKSRGEPPLTAAEVMRRYFAQQDDVLVMGDLALRRGEPAIHSTRVATRRLRSTLRIFRALLEEPRAAAFDAEVRWYASVLGKVRDLEVQRTRLLAAVAELPPGWVVGPVVLRIEDYMKEALETALTELRQAMATPTYIALLEESELWAVEPAISRRGESGTKILLRKVKAAERKTDKHLEAGLAGKAGAQEEEMHEARKSAKRARYATELLEPVIGGKQVKRRAHKHTRLQELLGEHQDSVVAAALLCDLGAAASAHGEDGYTFGLLFAREKAIAQATLEATRRL</sequence>
<accession>A0A3G8ZXF6</accession>